<dbReference type="GO" id="GO:0003676">
    <property type="term" value="F:nucleic acid binding"/>
    <property type="evidence" value="ECO:0007669"/>
    <property type="project" value="InterPro"/>
</dbReference>
<dbReference type="AlphaFoldDB" id="A0A8J5W087"/>
<organism evidence="2 3">
    <name type="scientific">Zizania palustris</name>
    <name type="common">Northern wild rice</name>
    <dbReference type="NCBI Taxonomy" id="103762"/>
    <lineage>
        <taxon>Eukaryota</taxon>
        <taxon>Viridiplantae</taxon>
        <taxon>Streptophyta</taxon>
        <taxon>Embryophyta</taxon>
        <taxon>Tracheophyta</taxon>
        <taxon>Spermatophyta</taxon>
        <taxon>Magnoliopsida</taxon>
        <taxon>Liliopsida</taxon>
        <taxon>Poales</taxon>
        <taxon>Poaceae</taxon>
        <taxon>BOP clade</taxon>
        <taxon>Oryzoideae</taxon>
        <taxon>Oryzeae</taxon>
        <taxon>Zizaniinae</taxon>
        <taxon>Zizania</taxon>
    </lineage>
</organism>
<sequence>MAGIEQFCDVETMAFEEALSRLKLLLTATEWKARHKSSVKKCYNCDIRGHFARDYRKPKKEKTMLVSDDEEAMLV</sequence>
<accession>A0A8J5W087</accession>
<evidence type="ECO:0000313" key="3">
    <source>
        <dbReference type="Proteomes" id="UP000729402"/>
    </source>
</evidence>
<dbReference type="EMBL" id="JAAALK010000086">
    <property type="protein sequence ID" value="KAG8081766.1"/>
    <property type="molecule type" value="Genomic_DNA"/>
</dbReference>
<dbReference type="Pfam" id="PF00098">
    <property type="entry name" value="zf-CCHC"/>
    <property type="match status" value="1"/>
</dbReference>
<gene>
    <name evidence="2" type="ORF">GUJ93_ZPchr0014g47236</name>
</gene>
<evidence type="ECO:0000313" key="2">
    <source>
        <dbReference type="EMBL" id="KAG8081766.1"/>
    </source>
</evidence>
<reference evidence="2" key="1">
    <citation type="journal article" date="2021" name="bioRxiv">
        <title>Whole Genome Assembly and Annotation of Northern Wild Rice, Zizania palustris L., Supports a Whole Genome Duplication in the Zizania Genus.</title>
        <authorList>
            <person name="Haas M."/>
            <person name="Kono T."/>
            <person name="Macchietto M."/>
            <person name="Millas R."/>
            <person name="McGilp L."/>
            <person name="Shao M."/>
            <person name="Duquette J."/>
            <person name="Hirsch C.N."/>
            <person name="Kimball J."/>
        </authorList>
    </citation>
    <scope>NUCLEOTIDE SEQUENCE</scope>
    <source>
        <tissue evidence="2">Fresh leaf tissue</tissue>
    </source>
</reference>
<reference evidence="2" key="2">
    <citation type="submission" date="2021-02" db="EMBL/GenBank/DDBJ databases">
        <authorList>
            <person name="Kimball J.A."/>
            <person name="Haas M.W."/>
            <person name="Macchietto M."/>
            <person name="Kono T."/>
            <person name="Duquette J."/>
            <person name="Shao M."/>
        </authorList>
    </citation>
    <scope>NUCLEOTIDE SEQUENCE</scope>
    <source>
        <tissue evidence="2">Fresh leaf tissue</tissue>
    </source>
</reference>
<dbReference type="OrthoDB" id="693781at2759"/>
<dbReference type="InterPro" id="IPR001878">
    <property type="entry name" value="Znf_CCHC"/>
</dbReference>
<dbReference type="GO" id="GO:0008270">
    <property type="term" value="F:zinc ion binding"/>
    <property type="evidence" value="ECO:0007669"/>
    <property type="project" value="InterPro"/>
</dbReference>
<dbReference type="Proteomes" id="UP000729402">
    <property type="component" value="Unassembled WGS sequence"/>
</dbReference>
<keyword evidence="3" id="KW-1185">Reference proteome</keyword>
<evidence type="ECO:0000259" key="1">
    <source>
        <dbReference type="Pfam" id="PF00098"/>
    </source>
</evidence>
<protein>
    <recommendedName>
        <fullName evidence="1">CCHC-type domain-containing protein</fullName>
    </recommendedName>
</protein>
<comment type="caution">
    <text evidence="2">The sequence shown here is derived from an EMBL/GenBank/DDBJ whole genome shotgun (WGS) entry which is preliminary data.</text>
</comment>
<proteinExistence type="predicted"/>
<name>A0A8J5W087_ZIZPA</name>
<feature type="domain" description="CCHC-type" evidence="1">
    <location>
        <begin position="40"/>
        <end position="54"/>
    </location>
</feature>